<dbReference type="SUPFAM" id="SSF54631">
    <property type="entry name" value="CBS-domain pair"/>
    <property type="match status" value="1"/>
</dbReference>
<name>A0A2G9UA18_TELCI</name>
<gene>
    <name evidence="1" type="ORF">TELCIR_11222</name>
</gene>
<sequence>MQPYGGIECVLFKVNGCKLTSVYDLRECEEGSSDFYDDDWAFRRPRSNSSVNGCKLTSVYDLRECEEGSSDFYDDDWAFRRPRSNSSVDRAFSALCEQNVRAGLVWDASQRRVTSIVTLTDFLKYLREDASQCTQGEIGDLITDNTLVTVYADMK</sequence>
<reference evidence="1 2" key="1">
    <citation type="submission" date="2015-09" db="EMBL/GenBank/DDBJ databases">
        <title>Draft genome of the parasitic nematode Teladorsagia circumcincta isolate WARC Sus (inbred).</title>
        <authorList>
            <person name="Mitreva M."/>
        </authorList>
    </citation>
    <scope>NUCLEOTIDE SEQUENCE [LARGE SCALE GENOMIC DNA]</scope>
    <source>
        <strain evidence="1 2">S</strain>
    </source>
</reference>
<protein>
    <recommendedName>
        <fullName evidence="3">CBS domain-containing protein</fullName>
    </recommendedName>
</protein>
<evidence type="ECO:0000313" key="1">
    <source>
        <dbReference type="EMBL" id="PIO67043.1"/>
    </source>
</evidence>
<keyword evidence="2" id="KW-1185">Reference proteome</keyword>
<dbReference type="OrthoDB" id="418595at2759"/>
<evidence type="ECO:0000313" key="2">
    <source>
        <dbReference type="Proteomes" id="UP000230423"/>
    </source>
</evidence>
<organism evidence="1 2">
    <name type="scientific">Teladorsagia circumcincta</name>
    <name type="common">Brown stomach worm</name>
    <name type="synonym">Ostertagia circumcincta</name>
    <dbReference type="NCBI Taxonomy" id="45464"/>
    <lineage>
        <taxon>Eukaryota</taxon>
        <taxon>Metazoa</taxon>
        <taxon>Ecdysozoa</taxon>
        <taxon>Nematoda</taxon>
        <taxon>Chromadorea</taxon>
        <taxon>Rhabditida</taxon>
        <taxon>Rhabditina</taxon>
        <taxon>Rhabditomorpha</taxon>
        <taxon>Strongyloidea</taxon>
        <taxon>Trichostrongylidae</taxon>
        <taxon>Teladorsagia</taxon>
    </lineage>
</organism>
<proteinExistence type="predicted"/>
<dbReference type="AlphaFoldDB" id="A0A2G9UA18"/>
<dbReference type="InterPro" id="IPR046342">
    <property type="entry name" value="CBS_dom_sf"/>
</dbReference>
<accession>A0A2G9UA18</accession>
<evidence type="ECO:0008006" key="3">
    <source>
        <dbReference type="Google" id="ProtNLM"/>
    </source>
</evidence>
<dbReference type="Gene3D" id="3.10.580.10">
    <property type="entry name" value="CBS-domain"/>
    <property type="match status" value="1"/>
</dbReference>
<dbReference type="EMBL" id="KZ347856">
    <property type="protein sequence ID" value="PIO67043.1"/>
    <property type="molecule type" value="Genomic_DNA"/>
</dbReference>
<dbReference type="Proteomes" id="UP000230423">
    <property type="component" value="Unassembled WGS sequence"/>
</dbReference>